<keyword evidence="1" id="KW-0175">Coiled coil</keyword>
<dbReference type="AlphaFoldDB" id="A0A0U1QK29"/>
<feature type="region of interest" description="Disordered" evidence="2">
    <location>
        <begin position="1"/>
        <end position="35"/>
    </location>
</feature>
<feature type="coiled-coil region" evidence="1">
    <location>
        <begin position="65"/>
        <end position="127"/>
    </location>
</feature>
<accession>A0A0U1QK29</accession>
<comment type="caution">
    <text evidence="3">The sequence shown here is derived from an EMBL/GenBank/DDBJ whole genome shotgun (WGS) entry which is preliminary data.</text>
</comment>
<name>A0A0U1QK29_9SYNE</name>
<organism evidence="3 4">
    <name type="scientific">Candidatus Synechococcus spongiarum 15L</name>
    <dbReference type="NCBI Taxonomy" id="1608419"/>
    <lineage>
        <taxon>Bacteria</taxon>
        <taxon>Bacillati</taxon>
        <taxon>Cyanobacteriota</taxon>
        <taxon>Cyanophyceae</taxon>
        <taxon>Synechococcales</taxon>
        <taxon>Synechococcaceae</taxon>
        <taxon>Synechococcus</taxon>
    </lineage>
</organism>
<dbReference type="Proteomes" id="UP000035037">
    <property type="component" value="Unassembled WGS sequence"/>
</dbReference>
<evidence type="ECO:0000256" key="2">
    <source>
        <dbReference type="SAM" id="MobiDB-lite"/>
    </source>
</evidence>
<sequence>MTEDLSPIEPSFKSVKKLAGDERPITDFPRNPSRLSRQQLEEHYVTMRKSHISLKRSQGALQGHNKRYRKQVKEQNQAIEEYIEKYKSIASDKTDQYRFIQGLQRTLEDHEKRNKSFEKLFQELEEVEEGGGFFNVISIGRIMEKIRRLLNTPIKLEG</sequence>
<evidence type="ECO:0000313" key="3">
    <source>
        <dbReference type="EMBL" id="KKZ09916.1"/>
    </source>
</evidence>
<proteinExistence type="predicted"/>
<evidence type="ECO:0000313" key="4">
    <source>
        <dbReference type="Proteomes" id="UP000035037"/>
    </source>
</evidence>
<protein>
    <submittedName>
        <fullName evidence="3">Uncharacterized protein</fullName>
    </submittedName>
</protein>
<gene>
    <name evidence="3" type="ORF">TQ37_10630</name>
</gene>
<evidence type="ECO:0000256" key="1">
    <source>
        <dbReference type="SAM" id="Coils"/>
    </source>
</evidence>
<reference evidence="4" key="1">
    <citation type="submission" date="2015-02" db="EMBL/GenBank/DDBJ databases">
        <authorList>
            <person name="Slaby B."/>
            <person name="Hentschel U."/>
        </authorList>
    </citation>
    <scope>NUCLEOTIDE SEQUENCE [LARGE SCALE GENOMIC DNA]</scope>
</reference>
<reference evidence="3 4" key="2">
    <citation type="submission" date="2015-05" db="EMBL/GenBank/DDBJ databases">
        <title>Lifestyle Evolution in Cyanobacterial Symbionts of Sponges.</title>
        <authorList>
            <person name="Burgsdorf I."/>
            <person name="Slaby B.M."/>
            <person name="Handley K.M."/>
            <person name="Haber M."/>
            <person name="Blom J."/>
            <person name="Marshall C.W."/>
            <person name="Gilbert J.A."/>
            <person name="Hentschel U."/>
            <person name="Steindler L."/>
        </authorList>
    </citation>
    <scope>NUCLEOTIDE SEQUENCE [LARGE SCALE GENOMIC DNA]</scope>
    <source>
        <strain evidence="3">15L</strain>
    </source>
</reference>
<dbReference type="EMBL" id="JYFQ01000229">
    <property type="protein sequence ID" value="KKZ09916.1"/>
    <property type="molecule type" value="Genomic_DNA"/>
</dbReference>